<dbReference type="SUPFAM" id="SSF46626">
    <property type="entry name" value="Cytochrome c"/>
    <property type="match status" value="1"/>
</dbReference>
<sequence length="168" mass="19070">MSDKHSFEKSFREVRTMMRMIVLLFLAISGVLLFVLFDPDLSSFQSARPASVVNVQDSLDQGLVDADYDAIENGIHLRTGFVEAEGLMTVVNNCTNCHSAKLVTQNRMTREGWEATIRWMQETQKLWDLGNNEAIILDYLAANYAPEDTGRRANLADIEWYVLEESSD</sequence>
<evidence type="ECO:0000313" key="2">
    <source>
        <dbReference type="Proteomes" id="UP000199534"/>
    </source>
</evidence>
<dbReference type="AlphaFoldDB" id="A0A1I6G442"/>
<protein>
    <recommendedName>
        <fullName evidence="3">Sulfite dehydrogenase (Cytochrome) subunit SorB</fullName>
    </recommendedName>
</protein>
<dbReference type="EMBL" id="FOYQ01000001">
    <property type="protein sequence ID" value="SFR36965.1"/>
    <property type="molecule type" value="Genomic_DNA"/>
</dbReference>
<dbReference type="STRING" id="400055.SAMN04490243_1210"/>
<accession>A0A1I6G442</accession>
<proteinExistence type="predicted"/>
<dbReference type="InterPro" id="IPR036909">
    <property type="entry name" value="Cyt_c-like_dom_sf"/>
</dbReference>
<reference evidence="1 2" key="1">
    <citation type="submission" date="2016-10" db="EMBL/GenBank/DDBJ databases">
        <authorList>
            <person name="de Groot N.N."/>
        </authorList>
    </citation>
    <scope>NUCLEOTIDE SEQUENCE [LARGE SCALE GENOMIC DNA]</scope>
    <source>
        <strain evidence="1 2">DSM 21019</strain>
    </source>
</reference>
<gene>
    <name evidence="1" type="ORF">SAMN04490243_1210</name>
</gene>
<dbReference type="Gene3D" id="1.10.760.10">
    <property type="entry name" value="Cytochrome c-like domain"/>
    <property type="match status" value="1"/>
</dbReference>
<dbReference type="RefSeq" id="WP_092981475.1">
    <property type="nucleotide sequence ID" value="NZ_FOYQ01000001.1"/>
</dbReference>
<organism evidence="1 2">
    <name type="scientific">Robiginitalea myxolifaciens</name>
    <dbReference type="NCBI Taxonomy" id="400055"/>
    <lineage>
        <taxon>Bacteria</taxon>
        <taxon>Pseudomonadati</taxon>
        <taxon>Bacteroidota</taxon>
        <taxon>Flavobacteriia</taxon>
        <taxon>Flavobacteriales</taxon>
        <taxon>Flavobacteriaceae</taxon>
        <taxon>Robiginitalea</taxon>
    </lineage>
</organism>
<evidence type="ECO:0008006" key="3">
    <source>
        <dbReference type="Google" id="ProtNLM"/>
    </source>
</evidence>
<name>A0A1I6G442_9FLAO</name>
<evidence type="ECO:0000313" key="1">
    <source>
        <dbReference type="EMBL" id="SFR36965.1"/>
    </source>
</evidence>
<dbReference type="OrthoDB" id="9805828at2"/>
<dbReference type="GO" id="GO:0009055">
    <property type="term" value="F:electron transfer activity"/>
    <property type="evidence" value="ECO:0007669"/>
    <property type="project" value="InterPro"/>
</dbReference>
<keyword evidence="2" id="KW-1185">Reference proteome</keyword>
<dbReference type="Proteomes" id="UP000199534">
    <property type="component" value="Unassembled WGS sequence"/>
</dbReference>
<dbReference type="GO" id="GO:0020037">
    <property type="term" value="F:heme binding"/>
    <property type="evidence" value="ECO:0007669"/>
    <property type="project" value="InterPro"/>
</dbReference>